<proteinExistence type="predicted"/>
<dbReference type="EMBL" id="CP136891">
    <property type="protein sequence ID" value="WOK97398.1"/>
    <property type="molecule type" value="Genomic_DNA"/>
</dbReference>
<dbReference type="AlphaFoldDB" id="A0AAQ3JWG4"/>
<protein>
    <submittedName>
        <fullName evidence="1">Uncharacterized protein</fullName>
    </submittedName>
</protein>
<accession>A0AAQ3JWG4</accession>
<dbReference type="Proteomes" id="UP001327560">
    <property type="component" value="Chromosome 2"/>
</dbReference>
<reference evidence="1 2" key="1">
    <citation type="submission" date="2023-10" db="EMBL/GenBank/DDBJ databases">
        <title>Chromosome-scale genome assembly provides insights into flower coloration mechanisms of Canna indica.</title>
        <authorList>
            <person name="Li C."/>
        </authorList>
    </citation>
    <scope>NUCLEOTIDE SEQUENCE [LARGE SCALE GENOMIC DNA]</scope>
    <source>
        <tissue evidence="1">Flower</tissue>
    </source>
</reference>
<evidence type="ECO:0000313" key="2">
    <source>
        <dbReference type="Proteomes" id="UP001327560"/>
    </source>
</evidence>
<name>A0AAQ3JWG4_9LILI</name>
<gene>
    <name evidence="1" type="ORF">Cni_G06106</name>
</gene>
<sequence length="178" mass="20424">MHRRNCRTECPSAITIPDSRLHRKRSLALTISSSTKLSFFLCRNGLRRSWKEHAMGPQPQATIDDYKPANKLHVFSLQLSRSLSLSSLLILWISHRERWRLLPVATPTSEGQSATAMWRKARQWRSRYAKSQEDKDARETLQMLKQNKMSDAKDPIAIPTDLGYSSLMAARRCSLEGV</sequence>
<keyword evidence="2" id="KW-1185">Reference proteome</keyword>
<organism evidence="1 2">
    <name type="scientific">Canna indica</name>
    <name type="common">Indian-shot</name>
    <dbReference type="NCBI Taxonomy" id="4628"/>
    <lineage>
        <taxon>Eukaryota</taxon>
        <taxon>Viridiplantae</taxon>
        <taxon>Streptophyta</taxon>
        <taxon>Embryophyta</taxon>
        <taxon>Tracheophyta</taxon>
        <taxon>Spermatophyta</taxon>
        <taxon>Magnoliopsida</taxon>
        <taxon>Liliopsida</taxon>
        <taxon>Zingiberales</taxon>
        <taxon>Cannaceae</taxon>
        <taxon>Canna</taxon>
    </lineage>
</organism>
<evidence type="ECO:0000313" key="1">
    <source>
        <dbReference type="EMBL" id="WOK97398.1"/>
    </source>
</evidence>